<feature type="region of interest" description="Disordered" evidence="1">
    <location>
        <begin position="71"/>
        <end position="92"/>
    </location>
</feature>
<keyword evidence="2" id="KW-0472">Membrane</keyword>
<reference evidence="3" key="1">
    <citation type="journal article" date="2020" name="Nature">
        <title>Giant virus diversity and host interactions through global metagenomics.</title>
        <authorList>
            <person name="Schulz F."/>
            <person name="Roux S."/>
            <person name="Paez-Espino D."/>
            <person name="Jungbluth S."/>
            <person name="Walsh D.A."/>
            <person name="Denef V.J."/>
            <person name="McMahon K.D."/>
            <person name="Konstantinidis K.T."/>
            <person name="Eloe-Fadrosh E.A."/>
            <person name="Kyrpides N.C."/>
            <person name="Woyke T."/>
        </authorList>
    </citation>
    <scope>NUCLEOTIDE SEQUENCE</scope>
    <source>
        <strain evidence="3">GVMAG-M-3300023174-3</strain>
    </source>
</reference>
<sequence length="139" mass="15675">MDKINRINDLIEGVDLNSSTTTLASAYIQEPPKPSFSKLNKKDVVPVVMKPTKTRSGDVQYDVYVEQYHPTGDTHVGDTHAGDAHAPDDENKMESFTDYENSANYAPYKNDTDFVTQFYVASLTVVGLYIFFKLVQRSR</sequence>
<evidence type="ECO:0000256" key="2">
    <source>
        <dbReference type="SAM" id="Phobius"/>
    </source>
</evidence>
<proteinExistence type="predicted"/>
<feature type="transmembrane region" description="Helical" evidence="2">
    <location>
        <begin position="114"/>
        <end position="132"/>
    </location>
</feature>
<dbReference type="EMBL" id="MN739648">
    <property type="protein sequence ID" value="QHT18067.1"/>
    <property type="molecule type" value="Genomic_DNA"/>
</dbReference>
<name>A0A6C0DN90_9ZZZZ</name>
<protein>
    <submittedName>
        <fullName evidence="3">Uncharacterized protein</fullName>
    </submittedName>
</protein>
<organism evidence="3">
    <name type="scientific">viral metagenome</name>
    <dbReference type="NCBI Taxonomy" id="1070528"/>
    <lineage>
        <taxon>unclassified sequences</taxon>
        <taxon>metagenomes</taxon>
        <taxon>organismal metagenomes</taxon>
    </lineage>
</organism>
<accession>A0A6C0DN90</accession>
<feature type="compositionally biased region" description="Basic and acidic residues" evidence="1">
    <location>
        <begin position="75"/>
        <end position="92"/>
    </location>
</feature>
<dbReference type="AlphaFoldDB" id="A0A6C0DN90"/>
<evidence type="ECO:0000256" key="1">
    <source>
        <dbReference type="SAM" id="MobiDB-lite"/>
    </source>
</evidence>
<evidence type="ECO:0000313" key="3">
    <source>
        <dbReference type="EMBL" id="QHT18067.1"/>
    </source>
</evidence>
<keyword evidence="2" id="KW-0812">Transmembrane</keyword>
<keyword evidence="2" id="KW-1133">Transmembrane helix</keyword>